<keyword evidence="5 7" id="KW-1133">Transmembrane helix</keyword>
<keyword evidence="10" id="KW-1185">Reference proteome</keyword>
<evidence type="ECO:0000313" key="9">
    <source>
        <dbReference type="EMBL" id="TIA91092.1"/>
    </source>
</evidence>
<comment type="subcellular location">
    <subcellularLocation>
        <location evidence="1 7">Endoplasmic reticulum membrane</location>
        <topology evidence="1 7">Multi-pass membrane protein</topology>
    </subcellularLocation>
</comment>
<evidence type="ECO:0000256" key="5">
    <source>
        <dbReference type="ARBA" id="ARBA00022989"/>
    </source>
</evidence>
<protein>
    <recommendedName>
        <fullName evidence="7">Derlin</fullName>
    </recommendedName>
</protein>
<dbReference type="Proteomes" id="UP000310189">
    <property type="component" value="Unassembled WGS sequence"/>
</dbReference>
<feature type="transmembrane region" description="Helical" evidence="7">
    <location>
        <begin position="87"/>
        <end position="111"/>
    </location>
</feature>
<comment type="function">
    <text evidence="7">May be involved in the degradation of misfolded endoplasmic reticulum (ER) luminal proteins.</text>
</comment>
<feature type="transmembrane region" description="Helical" evidence="7">
    <location>
        <begin position="51"/>
        <end position="75"/>
    </location>
</feature>
<accession>A0A4T0FR46</accession>
<dbReference type="GO" id="GO:0005789">
    <property type="term" value="C:endoplasmic reticulum membrane"/>
    <property type="evidence" value="ECO:0007669"/>
    <property type="project" value="UniProtKB-SubCell"/>
</dbReference>
<keyword evidence="6 7" id="KW-0472">Membrane</keyword>
<evidence type="ECO:0000256" key="1">
    <source>
        <dbReference type="ARBA" id="ARBA00004477"/>
    </source>
</evidence>
<dbReference type="Pfam" id="PF04511">
    <property type="entry name" value="DER1"/>
    <property type="match status" value="1"/>
</dbReference>
<dbReference type="AlphaFoldDB" id="A0A4T0FR46"/>
<name>A0A4T0FR46_9BASI</name>
<feature type="compositionally biased region" description="Polar residues" evidence="8">
    <location>
        <begin position="225"/>
        <end position="238"/>
    </location>
</feature>
<evidence type="ECO:0000256" key="3">
    <source>
        <dbReference type="ARBA" id="ARBA00022692"/>
    </source>
</evidence>
<gene>
    <name evidence="9" type="ORF">E3P99_01240</name>
</gene>
<comment type="caution">
    <text evidence="9">The sequence shown here is derived from an EMBL/GenBank/DDBJ whole genome shotgun (WGS) entry which is preliminary data.</text>
</comment>
<feature type="region of interest" description="Disordered" evidence="8">
    <location>
        <begin position="222"/>
        <end position="247"/>
    </location>
</feature>
<comment type="similarity">
    <text evidence="2 7">Belongs to the derlin family.</text>
</comment>
<reference evidence="9 10" key="1">
    <citation type="submission" date="2019-03" db="EMBL/GenBank/DDBJ databases">
        <title>Sequencing 23 genomes of Wallemia ichthyophaga.</title>
        <authorList>
            <person name="Gostincar C."/>
        </authorList>
    </citation>
    <scope>NUCLEOTIDE SEQUENCE [LARGE SCALE GENOMIC DNA]</scope>
    <source>
        <strain evidence="9 10">EXF-5753</strain>
    </source>
</reference>
<evidence type="ECO:0000256" key="4">
    <source>
        <dbReference type="ARBA" id="ARBA00022824"/>
    </source>
</evidence>
<dbReference type="GO" id="GO:0006950">
    <property type="term" value="P:response to stress"/>
    <property type="evidence" value="ECO:0007669"/>
    <property type="project" value="UniProtKB-ARBA"/>
</dbReference>
<feature type="transmembrane region" description="Helical" evidence="7">
    <location>
        <begin position="149"/>
        <end position="177"/>
    </location>
</feature>
<keyword evidence="4 7" id="KW-0256">Endoplasmic reticulum</keyword>
<dbReference type="InterPro" id="IPR007599">
    <property type="entry name" value="DER1"/>
</dbReference>
<evidence type="ECO:0000256" key="7">
    <source>
        <dbReference type="RuleBase" id="RU363059"/>
    </source>
</evidence>
<evidence type="ECO:0000256" key="6">
    <source>
        <dbReference type="ARBA" id="ARBA00023136"/>
    </source>
</evidence>
<dbReference type="EMBL" id="SPNW01000014">
    <property type="protein sequence ID" value="TIA91092.1"/>
    <property type="molecule type" value="Genomic_DNA"/>
</dbReference>
<evidence type="ECO:0000256" key="8">
    <source>
        <dbReference type="SAM" id="MobiDB-lite"/>
    </source>
</evidence>
<dbReference type="OrthoDB" id="1716531at2759"/>
<evidence type="ECO:0000313" key="10">
    <source>
        <dbReference type="Proteomes" id="UP000310189"/>
    </source>
</evidence>
<dbReference type="PANTHER" id="PTHR11009">
    <property type="entry name" value="DER1-LIKE PROTEIN, DERLIN"/>
    <property type="match status" value="1"/>
</dbReference>
<organism evidence="9 10">
    <name type="scientific">Wallemia hederae</name>
    <dbReference type="NCBI Taxonomy" id="1540922"/>
    <lineage>
        <taxon>Eukaryota</taxon>
        <taxon>Fungi</taxon>
        <taxon>Dikarya</taxon>
        <taxon>Basidiomycota</taxon>
        <taxon>Wallemiomycotina</taxon>
        <taxon>Wallemiomycetes</taxon>
        <taxon>Wallemiales</taxon>
        <taxon>Wallemiaceae</taxon>
        <taxon>Wallemia</taxon>
    </lineage>
</organism>
<keyword evidence="3 7" id="KW-0812">Transmembrane</keyword>
<proteinExistence type="inferred from homology"/>
<sequence length="247" mass="27349">MTTAMNQIWDEINKIPPTTRFIILSTLSITLISLPFPSLVGMHTALVLPQIWRAFTCFFILSKSLNGLFDLVILFRTSTDLEGSGGGRAGAAFAWGRIVDAMLILVLNYPINAYSLFRPFFLSLVYTQSLSSPHSHVNLFGLASIPNNIYPYVILAIDMLLGGPVMVIVGLTGIIAAHFRHLMSISPSPVPAPLRSIISTPPSWFERWWIATDAKERRTGYGTAYNPTQQRTQAQAHSWGTGRRLAD</sequence>
<evidence type="ECO:0000256" key="2">
    <source>
        <dbReference type="ARBA" id="ARBA00008917"/>
    </source>
</evidence>
<feature type="transmembrane region" description="Helical" evidence="7">
    <location>
        <begin position="21"/>
        <end position="39"/>
    </location>
</feature>